<dbReference type="Proteomes" id="UP000036681">
    <property type="component" value="Unplaced"/>
</dbReference>
<evidence type="ECO:0000313" key="3">
    <source>
        <dbReference type="WBParaSite" id="ALUE_0000889001-mRNA-1"/>
    </source>
</evidence>
<keyword evidence="2" id="KW-1185">Reference proteome</keyword>
<accession>A0A9J2PFX2</accession>
<feature type="chain" id="PRO_5039924148" evidence="1">
    <location>
        <begin position="18"/>
        <end position="295"/>
    </location>
</feature>
<proteinExistence type="predicted"/>
<dbReference type="AlphaFoldDB" id="A0A9J2PFX2"/>
<sequence length="295" mass="32817">MSLKRIILLLYLAVATASQSSPCLLRCKDNNMNEIEKILGATTDWTADLVAPMHSILRGLSERGNSHTVLTNRLRSICKANADFASCVRRCGERTAGVILLKGQTSWTNICNAFRRNVGEFTTAVLPCWARHCAEVGKRCSLHATIVQNAVLDLVDNGIRTIEQHVSDLCKSITMYDKCYVWQTDAFCGEKAWRFVLQLNLNSSVYVHEMITIDVVDDRMDTARSPFLVQKMHEDCSLARSTIAMKTAGNRTDEMLNSPFSGDDGAVARIEAGHTDPIFVSRVEVGERVCGRVAW</sequence>
<evidence type="ECO:0000313" key="2">
    <source>
        <dbReference type="Proteomes" id="UP000036681"/>
    </source>
</evidence>
<organism evidence="2 3">
    <name type="scientific">Ascaris lumbricoides</name>
    <name type="common">Giant roundworm</name>
    <dbReference type="NCBI Taxonomy" id="6252"/>
    <lineage>
        <taxon>Eukaryota</taxon>
        <taxon>Metazoa</taxon>
        <taxon>Ecdysozoa</taxon>
        <taxon>Nematoda</taxon>
        <taxon>Chromadorea</taxon>
        <taxon>Rhabditida</taxon>
        <taxon>Spirurina</taxon>
        <taxon>Ascaridomorpha</taxon>
        <taxon>Ascaridoidea</taxon>
        <taxon>Ascarididae</taxon>
        <taxon>Ascaris</taxon>
    </lineage>
</organism>
<reference evidence="3" key="1">
    <citation type="submission" date="2023-03" db="UniProtKB">
        <authorList>
            <consortium name="WormBaseParasite"/>
        </authorList>
    </citation>
    <scope>IDENTIFICATION</scope>
</reference>
<keyword evidence="1" id="KW-0732">Signal</keyword>
<name>A0A9J2PFX2_ASCLU</name>
<evidence type="ECO:0000256" key="1">
    <source>
        <dbReference type="SAM" id="SignalP"/>
    </source>
</evidence>
<dbReference type="WBParaSite" id="ALUE_0000889001-mRNA-1">
    <property type="protein sequence ID" value="ALUE_0000889001-mRNA-1"/>
    <property type="gene ID" value="ALUE_0000889001"/>
</dbReference>
<protein>
    <submittedName>
        <fullName evidence="3">Chondroitin proteoglycan 4 domain-containing protein</fullName>
    </submittedName>
</protein>
<feature type="signal peptide" evidence="1">
    <location>
        <begin position="1"/>
        <end position="17"/>
    </location>
</feature>